<feature type="region of interest" description="Disordered" evidence="1">
    <location>
        <begin position="113"/>
        <end position="144"/>
    </location>
</feature>
<evidence type="ECO:0000256" key="1">
    <source>
        <dbReference type="SAM" id="MobiDB-lite"/>
    </source>
</evidence>
<proteinExistence type="predicted"/>
<accession>A0ABU3QF63</accession>
<protein>
    <submittedName>
        <fullName evidence="2">Uncharacterized protein</fullName>
    </submittedName>
</protein>
<dbReference type="Proteomes" id="UP001250181">
    <property type="component" value="Unassembled WGS sequence"/>
</dbReference>
<evidence type="ECO:0000313" key="3">
    <source>
        <dbReference type="Proteomes" id="UP001250181"/>
    </source>
</evidence>
<evidence type="ECO:0000313" key="2">
    <source>
        <dbReference type="EMBL" id="MDT9681351.1"/>
    </source>
</evidence>
<dbReference type="EMBL" id="JAWCTQ010000004">
    <property type="protein sequence ID" value="MDT9681351.1"/>
    <property type="molecule type" value="Genomic_DNA"/>
</dbReference>
<organism evidence="2 3">
    <name type="scientific">Streptomyces tamarix</name>
    <dbReference type="NCBI Taxonomy" id="3078565"/>
    <lineage>
        <taxon>Bacteria</taxon>
        <taxon>Bacillati</taxon>
        <taxon>Actinomycetota</taxon>
        <taxon>Actinomycetes</taxon>
        <taxon>Kitasatosporales</taxon>
        <taxon>Streptomycetaceae</taxon>
        <taxon>Streptomyces</taxon>
    </lineage>
</organism>
<name>A0ABU3QF63_9ACTN</name>
<dbReference type="RefSeq" id="WP_315876368.1">
    <property type="nucleotide sequence ID" value="NZ_JAWCTQ010000004.1"/>
</dbReference>
<comment type="caution">
    <text evidence="2">The sequence shown here is derived from an EMBL/GenBank/DDBJ whole genome shotgun (WGS) entry which is preliminary data.</text>
</comment>
<keyword evidence="3" id="KW-1185">Reference proteome</keyword>
<gene>
    <name evidence="2" type="ORF">RND61_04580</name>
</gene>
<reference evidence="2 3" key="1">
    <citation type="submission" date="2023-09" db="EMBL/GenBank/DDBJ databases">
        <title>Streptomyces sp. nov.: A antagonism against Alternaria gaisen Producing Streptochlin, Isolated from Tamarix root soil.</title>
        <authorList>
            <person name="Chen Y."/>
        </authorList>
    </citation>
    <scope>NUCLEOTIDE SEQUENCE [LARGE SCALE GENOMIC DNA]</scope>
    <source>
        <strain evidence="2 3">TRM76323</strain>
    </source>
</reference>
<sequence length="144" mass="15941">MGDLERGAGALRNFQSKINALLTEFENGPGGSQKVAEHTIERGAFSGTGLPFAEADGFFAQYARVHRELVSLSKLLADQMELLRLGAHAADVGFDNVDEDTRRRFHAIQDRLEVAAEERQKQDEKSDKPEQPRSDSKNVTKDLG</sequence>